<organism evidence="1 2">
    <name type="scientific">Dreissena polymorpha</name>
    <name type="common">Zebra mussel</name>
    <name type="synonym">Mytilus polymorpha</name>
    <dbReference type="NCBI Taxonomy" id="45954"/>
    <lineage>
        <taxon>Eukaryota</taxon>
        <taxon>Metazoa</taxon>
        <taxon>Spiralia</taxon>
        <taxon>Lophotrochozoa</taxon>
        <taxon>Mollusca</taxon>
        <taxon>Bivalvia</taxon>
        <taxon>Autobranchia</taxon>
        <taxon>Heteroconchia</taxon>
        <taxon>Euheterodonta</taxon>
        <taxon>Imparidentia</taxon>
        <taxon>Neoheterodontei</taxon>
        <taxon>Myida</taxon>
        <taxon>Dreissenoidea</taxon>
        <taxon>Dreissenidae</taxon>
        <taxon>Dreissena</taxon>
    </lineage>
</organism>
<dbReference type="AlphaFoldDB" id="A0A9D3XZB9"/>
<reference evidence="1" key="1">
    <citation type="journal article" date="2019" name="bioRxiv">
        <title>The Genome of the Zebra Mussel, Dreissena polymorpha: A Resource for Invasive Species Research.</title>
        <authorList>
            <person name="McCartney M.A."/>
            <person name="Auch B."/>
            <person name="Kono T."/>
            <person name="Mallez S."/>
            <person name="Zhang Y."/>
            <person name="Obille A."/>
            <person name="Becker A."/>
            <person name="Abrahante J.E."/>
            <person name="Garbe J."/>
            <person name="Badalamenti J.P."/>
            <person name="Herman A."/>
            <person name="Mangelson H."/>
            <person name="Liachko I."/>
            <person name="Sullivan S."/>
            <person name="Sone E.D."/>
            <person name="Koren S."/>
            <person name="Silverstein K.A.T."/>
            <person name="Beckman K.B."/>
            <person name="Gohl D.M."/>
        </authorList>
    </citation>
    <scope>NUCLEOTIDE SEQUENCE</scope>
    <source>
        <strain evidence="1">Duluth1</strain>
        <tissue evidence="1">Whole animal</tissue>
    </source>
</reference>
<keyword evidence="2" id="KW-1185">Reference proteome</keyword>
<evidence type="ECO:0000313" key="2">
    <source>
        <dbReference type="Proteomes" id="UP000828390"/>
    </source>
</evidence>
<evidence type="ECO:0000313" key="1">
    <source>
        <dbReference type="EMBL" id="KAH3689517.1"/>
    </source>
</evidence>
<accession>A0A9D3XZB9</accession>
<name>A0A9D3XZB9_DREPO</name>
<comment type="caution">
    <text evidence="1">The sequence shown here is derived from an EMBL/GenBank/DDBJ whole genome shotgun (WGS) entry which is preliminary data.</text>
</comment>
<gene>
    <name evidence="1" type="ORF">DPMN_192206</name>
</gene>
<dbReference type="EMBL" id="JAIWYP010000114">
    <property type="protein sequence ID" value="KAH3689517.1"/>
    <property type="molecule type" value="Genomic_DNA"/>
</dbReference>
<dbReference type="Proteomes" id="UP000828390">
    <property type="component" value="Unassembled WGS sequence"/>
</dbReference>
<sequence length="62" mass="7007">MFFPGSKQERTLWGTEVRNLSVHDGGQKIHRYHTTMCGTRSPANPPMLSTLCTANDVRLLFT</sequence>
<proteinExistence type="predicted"/>
<protein>
    <submittedName>
        <fullName evidence="1">Uncharacterized protein</fullName>
    </submittedName>
</protein>
<reference evidence="1" key="2">
    <citation type="submission" date="2020-11" db="EMBL/GenBank/DDBJ databases">
        <authorList>
            <person name="McCartney M.A."/>
            <person name="Auch B."/>
            <person name="Kono T."/>
            <person name="Mallez S."/>
            <person name="Becker A."/>
            <person name="Gohl D.M."/>
            <person name="Silverstein K.A.T."/>
            <person name="Koren S."/>
            <person name="Bechman K.B."/>
            <person name="Herman A."/>
            <person name="Abrahante J.E."/>
            <person name="Garbe J."/>
        </authorList>
    </citation>
    <scope>NUCLEOTIDE SEQUENCE</scope>
    <source>
        <strain evidence="1">Duluth1</strain>
        <tissue evidence="1">Whole animal</tissue>
    </source>
</reference>